<dbReference type="RefSeq" id="WP_189932084.1">
    <property type="nucleotide sequence ID" value="NZ_BMSX01000002.1"/>
</dbReference>
<sequence length="153" mass="17440">METPGAFDRTARGRTPRLDPASSLARAATGRQIWELRAELYPHLQFLPRTEYQLSDLDPRWVVPVRRCLERLEASTAAWDPSASNEPEWQSKVTPEGETRKRVCKFQDLDGEERTFHLHARFTPGAGRIHFRLIGAEGKIRIAHGGSKIRPDL</sequence>
<feature type="region of interest" description="Disordered" evidence="1">
    <location>
        <begin position="1"/>
        <end position="24"/>
    </location>
</feature>
<keyword evidence="3" id="KW-1185">Reference proteome</keyword>
<reference evidence="2" key="2">
    <citation type="submission" date="2020-09" db="EMBL/GenBank/DDBJ databases">
        <authorList>
            <person name="Sun Q."/>
            <person name="Ohkuma M."/>
        </authorList>
    </citation>
    <scope>NUCLEOTIDE SEQUENCE</scope>
    <source>
        <strain evidence="2">JCM 4346</strain>
    </source>
</reference>
<proteinExistence type="predicted"/>
<dbReference type="AlphaFoldDB" id="A0A918BW23"/>
<reference evidence="2" key="1">
    <citation type="journal article" date="2014" name="Int. J. Syst. Evol. Microbiol.">
        <title>Complete genome sequence of Corynebacterium casei LMG S-19264T (=DSM 44701T), isolated from a smear-ripened cheese.</title>
        <authorList>
            <consortium name="US DOE Joint Genome Institute (JGI-PGF)"/>
            <person name="Walter F."/>
            <person name="Albersmeier A."/>
            <person name="Kalinowski J."/>
            <person name="Ruckert C."/>
        </authorList>
    </citation>
    <scope>NUCLEOTIDE SEQUENCE</scope>
    <source>
        <strain evidence="2">JCM 4346</strain>
    </source>
</reference>
<gene>
    <name evidence="2" type="ORF">GCM10010251_06930</name>
</gene>
<feature type="region of interest" description="Disordered" evidence="1">
    <location>
        <begin position="76"/>
        <end position="98"/>
    </location>
</feature>
<evidence type="ECO:0000313" key="3">
    <source>
        <dbReference type="Proteomes" id="UP000658320"/>
    </source>
</evidence>
<feature type="compositionally biased region" description="Polar residues" evidence="1">
    <location>
        <begin position="82"/>
        <end position="93"/>
    </location>
</feature>
<accession>A0A918BW23</accession>
<organism evidence="2 3">
    <name type="scientific">Streptomyces aurantiogriseus</name>
    <dbReference type="NCBI Taxonomy" id="66870"/>
    <lineage>
        <taxon>Bacteria</taxon>
        <taxon>Bacillati</taxon>
        <taxon>Actinomycetota</taxon>
        <taxon>Actinomycetes</taxon>
        <taxon>Kitasatosporales</taxon>
        <taxon>Streptomycetaceae</taxon>
        <taxon>Streptomyces</taxon>
    </lineage>
</organism>
<comment type="caution">
    <text evidence="2">The sequence shown here is derived from an EMBL/GenBank/DDBJ whole genome shotgun (WGS) entry which is preliminary data.</text>
</comment>
<evidence type="ECO:0000256" key="1">
    <source>
        <dbReference type="SAM" id="MobiDB-lite"/>
    </source>
</evidence>
<evidence type="ECO:0000313" key="2">
    <source>
        <dbReference type="EMBL" id="GGQ95113.1"/>
    </source>
</evidence>
<name>A0A918BW23_9ACTN</name>
<protein>
    <submittedName>
        <fullName evidence="2">Uncharacterized protein</fullName>
    </submittedName>
</protein>
<dbReference type="EMBL" id="BMSX01000002">
    <property type="protein sequence ID" value="GGQ95113.1"/>
    <property type="molecule type" value="Genomic_DNA"/>
</dbReference>
<dbReference type="Proteomes" id="UP000658320">
    <property type="component" value="Unassembled WGS sequence"/>
</dbReference>